<dbReference type="InterPro" id="IPR058595">
    <property type="entry name" value="Avidin-like"/>
</dbReference>
<name>A0A495XN44_9PSEU</name>
<protein>
    <submittedName>
        <fullName evidence="1">Uncharacterized protein</fullName>
    </submittedName>
</protein>
<evidence type="ECO:0000313" key="2">
    <source>
        <dbReference type="Proteomes" id="UP000272729"/>
    </source>
</evidence>
<reference evidence="1 2" key="1">
    <citation type="submission" date="2018-10" db="EMBL/GenBank/DDBJ databases">
        <title>Sequencing the genomes of 1000 actinobacteria strains.</title>
        <authorList>
            <person name="Klenk H.-P."/>
        </authorList>
    </citation>
    <scope>NUCLEOTIDE SEQUENCE [LARGE SCALE GENOMIC DNA]</scope>
    <source>
        <strain evidence="1 2">DSM 43911</strain>
    </source>
</reference>
<dbReference type="AlphaFoldDB" id="A0A495XN44"/>
<sequence>MLDFDGRRFRAEGSTAVAVYRQEGDLVWAEVSGGEVLRGSVTGLRDDTGTLHMGYTIVLAGGELVCGRTVNTPEVAADGRVRMREVWQRYHPRPESGTSYLDEVV</sequence>
<comment type="caution">
    <text evidence="1">The sequence shown here is derived from an EMBL/GenBank/DDBJ whole genome shotgun (WGS) entry which is preliminary data.</text>
</comment>
<dbReference type="Pfam" id="PF26421">
    <property type="entry name" value="Avidin_like"/>
    <property type="match status" value="1"/>
</dbReference>
<proteinExistence type="predicted"/>
<accession>A0A495XN44</accession>
<organism evidence="1 2">
    <name type="scientific">Saccharothrix variisporea</name>
    <dbReference type="NCBI Taxonomy" id="543527"/>
    <lineage>
        <taxon>Bacteria</taxon>
        <taxon>Bacillati</taxon>
        <taxon>Actinomycetota</taxon>
        <taxon>Actinomycetes</taxon>
        <taxon>Pseudonocardiales</taxon>
        <taxon>Pseudonocardiaceae</taxon>
        <taxon>Saccharothrix</taxon>
    </lineage>
</organism>
<dbReference type="EMBL" id="RBXR01000001">
    <property type="protein sequence ID" value="RKT74625.1"/>
    <property type="molecule type" value="Genomic_DNA"/>
</dbReference>
<dbReference type="OrthoDB" id="5684515at2"/>
<keyword evidence="2" id="KW-1185">Reference proteome</keyword>
<gene>
    <name evidence="1" type="ORF">DFJ66_7992</name>
</gene>
<dbReference type="Proteomes" id="UP000272729">
    <property type="component" value="Unassembled WGS sequence"/>
</dbReference>
<evidence type="ECO:0000313" key="1">
    <source>
        <dbReference type="EMBL" id="RKT74625.1"/>
    </source>
</evidence>